<evidence type="ECO:0000313" key="2">
    <source>
        <dbReference type="EMBL" id="KAK1338899.1"/>
    </source>
</evidence>
<organism evidence="2 3">
    <name type="scientific">Cnephaeus nilssonii</name>
    <name type="common">Northern bat</name>
    <name type="synonym">Eptesicus nilssonii</name>
    <dbReference type="NCBI Taxonomy" id="3371016"/>
    <lineage>
        <taxon>Eukaryota</taxon>
        <taxon>Metazoa</taxon>
        <taxon>Chordata</taxon>
        <taxon>Craniata</taxon>
        <taxon>Vertebrata</taxon>
        <taxon>Euteleostomi</taxon>
        <taxon>Mammalia</taxon>
        <taxon>Eutheria</taxon>
        <taxon>Laurasiatheria</taxon>
        <taxon>Chiroptera</taxon>
        <taxon>Yangochiroptera</taxon>
        <taxon>Vespertilionidae</taxon>
        <taxon>Cnephaeus</taxon>
    </lineage>
</organism>
<sequence length="118" mass="12923">MKLNPGSGRGRVPLDPGEAGSRVRELPSKSNFAECPLALRDPSGDVGLPVSAQSPQASPRDPTCQRDPVHSADTLRALVPPQVWQMEKLTELRSCHIHKLLKEMLLGDRKDVVGPQLW</sequence>
<dbReference type="Proteomes" id="UP001177744">
    <property type="component" value="Unassembled WGS sequence"/>
</dbReference>
<evidence type="ECO:0000256" key="1">
    <source>
        <dbReference type="SAM" id="MobiDB-lite"/>
    </source>
</evidence>
<proteinExistence type="predicted"/>
<keyword evidence="3" id="KW-1185">Reference proteome</keyword>
<reference evidence="2" key="1">
    <citation type="submission" date="2023-06" db="EMBL/GenBank/DDBJ databases">
        <title>Reference genome for the Northern bat (Eptesicus nilssonii), a most northern bat species.</title>
        <authorList>
            <person name="Laine V.N."/>
            <person name="Pulliainen A.T."/>
            <person name="Lilley T.M."/>
        </authorList>
    </citation>
    <scope>NUCLEOTIDE SEQUENCE</scope>
    <source>
        <strain evidence="2">BLF_Eptnil</strain>
        <tissue evidence="2">Kidney</tissue>
    </source>
</reference>
<dbReference type="EMBL" id="JAULJE010000009">
    <property type="protein sequence ID" value="KAK1338899.1"/>
    <property type="molecule type" value="Genomic_DNA"/>
</dbReference>
<feature type="region of interest" description="Disordered" evidence="1">
    <location>
        <begin position="1"/>
        <end position="68"/>
    </location>
</feature>
<evidence type="ECO:0000313" key="3">
    <source>
        <dbReference type="Proteomes" id="UP001177744"/>
    </source>
</evidence>
<name>A0AA40HWY7_CNENI</name>
<accession>A0AA40HWY7</accession>
<gene>
    <name evidence="2" type="ORF">QTO34_019566</name>
</gene>
<dbReference type="AlphaFoldDB" id="A0AA40HWY7"/>
<comment type="caution">
    <text evidence="2">The sequence shown here is derived from an EMBL/GenBank/DDBJ whole genome shotgun (WGS) entry which is preliminary data.</text>
</comment>
<protein>
    <submittedName>
        <fullName evidence="2">Uncharacterized protein</fullName>
    </submittedName>
</protein>